<gene>
    <name evidence="1" type="ORF">Tci_549113</name>
</gene>
<name>A0A699IQB1_TANCI</name>
<evidence type="ECO:0000313" key="1">
    <source>
        <dbReference type="EMBL" id="GEZ77140.1"/>
    </source>
</evidence>
<sequence>MKEFPPLISSIPLSNLIRALDFVRLIEDCQLGIMGLVEITWEGAWAHGECEGINLVRLRYRGIKIACSSAYILKPKDFKVLSNLMFHARGACLSP</sequence>
<feature type="non-terminal residue" evidence="1">
    <location>
        <position position="95"/>
    </location>
</feature>
<proteinExistence type="predicted"/>
<organism evidence="1">
    <name type="scientific">Tanacetum cinerariifolium</name>
    <name type="common">Dalmatian daisy</name>
    <name type="synonym">Chrysanthemum cinerariifolium</name>
    <dbReference type="NCBI Taxonomy" id="118510"/>
    <lineage>
        <taxon>Eukaryota</taxon>
        <taxon>Viridiplantae</taxon>
        <taxon>Streptophyta</taxon>
        <taxon>Embryophyta</taxon>
        <taxon>Tracheophyta</taxon>
        <taxon>Spermatophyta</taxon>
        <taxon>Magnoliopsida</taxon>
        <taxon>eudicotyledons</taxon>
        <taxon>Gunneridae</taxon>
        <taxon>Pentapetalae</taxon>
        <taxon>asterids</taxon>
        <taxon>campanulids</taxon>
        <taxon>Asterales</taxon>
        <taxon>Asteraceae</taxon>
        <taxon>Asteroideae</taxon>
        <taxon>Anthemideae</taxon>
        <taxon>Anthemidinae</taxon>
        <taxon>Tanacetum</taxon>
    </lineage>
</organism>
<comment type="caution">
    <text evidence="1">The sequence shown here is derived from an EMBL/GenBank/DDBJ whole genome shotgun (WGS) entry which is preliminary data.</text>
</comment>
<dbReference type="EMBL" id="BKCJ010321442">
    <property type="protein sequence ID" value="GEZ77140.1"/>
    <property type="molecule type" value="Genomic_DNA"/>
</dbReference>
<dbReference type="AlphaFoldDB" id="A0A699IQB1"/>
<protein>
    <submittedName>
        <fullName evidence="1">Uncharacterized protein</fullName>
    </submittedName>
</protein>
<accession>A0A699IQB1</accession>
<reference evidence="1" key="1">
    <citation type="journal article" date="2019" name="Sci. Rep.">
        <title>Draft genome of Tanacetum cinerariifolium, the natural source of mosquito coil.</title>
        <authorList>
            <person name="Yamashiro T."/>
            <person name="Shiraishi A."/>
            <person name="Satake H."/>
            <person name="Nakayama K."/>
        </authorList>
    </citation>
    <scope>NUCLEOTIDE SEQUENCE</scope>
</reference>